<dbReference type="GO" id="GO:0035251">
    <property type="term" value="F:UDP-glucosyltransferase activity"/>
    <property type="evidence" value="ECO:0007669"/>
    <property type="project" value="TreeGrafter"/>
</dbReference>
<keyword evidence="3 4" id="KW-0808">Transferase</keyword>
<dbReference type="EC" id="2.4.1.-" evidence="5"/>
<dbReference type="PROSITE" id="PS00375">
    <property type="entry name" value="UDPGT"/>
    <property type="match status" value="1"/>
</dbReference>
<name>A0AA86SCU9_9FABA</name>
<sequence>MSNEVHSLHVFFIPFLAYGHFIPTVDMAKIFAEKGVKVTIITTPLNAPFITKTIGKAKTTSNMIHVQTIELPCAEAGLPNGCENTNSITSGALFPAFFKACGLLQDPFEQLLLEQRPNCVVADVMFPWATNSAAKFGVLSLVYDGTSFFSICANECIRLYEPYKNVTSDSEPFVIPNLPGEIKMTRMQVSPHVMSDESPGVTKLLEEARESELKSYGMVVNSFYELETVYADHLRKVLGRRSWHIGPMFLSNRVKEAKAHRGTEASHDEHDHEYLKWLDTKKPNSVVYVCFGTTTKLTNSQLRDIATGLEASGEQFIWVVRTSKEDGVEWLPDKFEEKMEGKGLIIRGWAPQGLILEHEAIGAFVTHCGWNSILEGVVAGVPMVTWPIAYEQFFNEKLVTEILKVGVPIGAKKWAAGVGDTVKWEAVEKAVKRIMSGEEADEMRNKAKVLSQLAGEAVEEGGSSYSDFNALLAELGSLTNQNK</sequence>
<gene>
    <name evidence="6" type="ORF">AYBTSS11_LOCUS9190</name>
</gene>
<keyword evidence="7" id="KW-1185">Reference proteome</keyword>
<keyword evidence="2 4" id="KW-0328">Glycosyltransferase</keyword>
<dbReference type="FunFam" id="3.40.50.2000:FF:000071">
    <property type="entry name" value="Glycosyltransferase"/>
    <property type="match status" value="1"/>
</dbReference>
<evidence type="ECO:0000313" key="7">
    <source>
        <dbReference type="Proteomes" id="UP001189624"/>
    </source>
</evidence>
<evidence type="ECO:0000313" key="6">
    <source>
        <dbReference type="EMBL" id="CAJ1939539.1"/>
    </source>
</evidence>
<dbReference type="PANTHER" id="PTHR48047:SF45">
    <property type="entry name" value="SCOPOLETIN GLUCOSYLTRANSFERASE-LIKE"/>
    <property type="match status" value="1"/>
</dbReference>
<organism evidence="6 7">
    <name type="scientific">Sphenostylis stenocarpa</name>
    <dbReference type="NCBI Taxonomy" id="92480"/>
    <lineage>
        <taxon>Eukaryota</taxon>
        <taxon>Viridiplantae</taxon>
        <taxon>Streptophyta</taxon>
        <taxon>Embryophyta</taxon>
        <taxon>Tracheophyta</taxon>
        <taxon>Spermatophyta</taxon>
        <taxon>Magnoliopsida</taxon>
        <taxon>eudicotyledons</taxon>
        <taxon>Gunneridae</taxon>
        <taxon>Pentapetalae</taxon>
        <taxon>rosids</taxon>
        <taxon>fabids</taxon>
        <taxon>Fabales</taxon>
        <taxon>Fabaceae</taxon>
        <taxon>Papilionoideae</taxon>
        <taxon>50 kb inversion clade</taxon>
        <taxon>NPAAA clade</taxon>
        <taxon>indigoferoid/millettioid clade</taxon>
        <taxon>Phaseoleae</taxon>
        <taxon>Sphenostylis</taxon>
    </lineage>
</organism>
<evidence type="ECO:0000256" key="1">
    <source>
        <dbReference type="ARBA" id="ARBA00009995"/>
    </source>
</evidence>
<dbReference type="InterPro" id="IPR035595">
    <property type="entry name" value="UDP_glycos_trans_CS"/>
</dbReference>
<dbReference type="FunFam" id="3.40.50.2000:FF:000047">
    <property type="entry name" value="Glycosyltransferase"/>
    <property type="match status" value="1"/>
</dbReference>
<dbReference type="CDD" id="cd03784">
    <property type="entry name" value="GT1_Gtf-like"/>
    <property type="match status" value="1"/>
</dbReference>
<comment type="similarity">
    <text evidence="1 4">Belongs to the UDP-glycosyltransferase family.</text>
</comment>
<dbReference type="EMBL" id="OY731400">
    <property type="protein sequence ID" value="CAJ1939539.1"/>
    <property type="molecule type" value="Genomic_DNA"/>
</dbReference>
<protein>
    <recommendedName>
        <fullName evidence="5">Glycosyltransferase</fullName>
        <ecNumber evidence="5">2.4.1.-</ecNumber>
    </recommendedName>
</protein>
<proteinExistence type="inferred from homology"/>
<dbReference type="SUPFAM" id="SSF53756">
    <property type="entry name" value="UDP-Glycosyltransferase/glycogen phosphorylase"/>
    <property type="match status" value="1"/>
</dbReference>
<dbReference type="AlphaFoldDB" id="A0AA86SCU9"/>
<dbReference type="Gene3D" id="3.40.50.2000">
    <property type="entry name" value="Glycogen Phosphorylase B"/>
    <property type="match status" value="2"/>
</dbReference>
<evidence type="ECO:0000256" key="5">
    <source>
        <dbReference type="RuleBase" id="RU362057"/>
    </source>
</evidence>
<dbReference type="PANTHER" id="PTHR48047">
    <property type="entry name" value="GLYCOSYLTRANSFERASE"/>
    <property type="match status" value="1"/>
</dbReference>
<evidence type="ECO:0000256" key="3">
    <source>
        <dbReference type="ARBA" id="ARBA00022679"/>
    </source>
</evidence>
<dbReference type="InterPro" id="IPR002213">
    <property type="entry name" value="UDP_glucos_trans"/>
</dbReference>
<dbReference type="Proteomes" id="UP001189624">
    <property type="component" value="Chromosome 3"/>
</dbReference>
<accession>A0AA86SCU9</accession>
<dbReference type="Pfam" id="PF00201">
    <property type="entry name" value="UDPGT"/>
    <property type="match status" value="1"/>
</dbReference>
<reference evidence="6" key="1">
    <citation type="submission" date="2023-10" db="EMBL/GenBank/DDBJ databases">
        <authorList>
            <person name="Domelevo Entfellner J.-B."/>
        </authorList>
    </citation>
    <scope>NUCLEOTIDE SEQUENCE</scope>
</reference>
<evidence type="ECO:0000256" key="4">
    <source>
        <dbReference type="RuleBase" id="RU003718"/>
    </source>
</evidence>
<evidence type="ECO:0000256" key="2">
    <source>
        <dbReference type="ARBA" id="ARBA00022676"/>
    </source>
</evidence>
<dbReference type="Gramene" id="rna-AYBTSS11_LOCUS9190">
    <property type="protein sequence ID" value="CAJ1939539.1"/>
    <property type="gene ID" value="gene-AYBTSS11_LOCUS9190"/>
</dbReference>